<keyword evidence="15" id="KW-0269">Exonuclease</keyword>
<keyword evidence="4 12" id="KW-0479">Metal-binding</keyword>
<feature type="binding site" evidence="12">
    <location>
        <position position="499"/>
    </location>
    <ligand>
        <name>Zn(2+)</name>
        <dbReference type="ChEBI" id="CHEBI:29105"/>
    </ligand>
</feature>
<dbReference type="NCBIfam" id="TIGR00618">
    <property type="entry name" value="sbcc"/>
    <property type="match status" value="1"/>
</dbReference>
<dbReference type="HOGENOM" id="CLU_004785_0_2_3"/>
<dbReference type="KEGG" id="dsl:Dacsa_0982"/>
<keyword evidence="8 12" id="KW-0862">Zinc</keyword>
<evidence type="ECO:0000256" key="9">
    <source>
        <dbReference type="ARBA" id="ARBA00022840"/>
    </source>
</evidence>
<dbReference type="Pfam" id="PF13476">
    <property type="entry name" value="AAA_23"/>
    <property type="match status" value="1"/>
</dbReference>
<gene>
    <name evidence="15" type="ORF">Dacsa_0982</name>
</gene>
<evidence type="ECO:0000313" key="16">
    <source>
        <dbReference type="Proteomes" id="UP000010482"/>
    </source>
</evidence>
<evidence type="ECO:0000256" key="5">
    <source>
        <dbReference type="ARBA" id="ARBA00022741"/>
    </source>
</evidence>
<proteinExistence type="inferred from homology"/>
<name>K9YTA6_DACS8</name>
<evidence type="ECO:0000313" key="15">
    <source>
        <dbReference type="EMBL" id="AFZ49707.1"/>
    </source>
</evidence>
<evidence type="ECO:0000256" key="2">
    <source>
        <dbReference type="ARBA" id="ARBA00011322"/>
    </source>
</evidence>
<evidence type="ECO:0000256" key="1">
    <source>
        <dbReference type="ARBA" id="ARBA00006930"/>
    </source>
</evidence>
<dbReference type="RefSeq" id="WP_015228717.1">
    <property type="nucleotide sequence ID" value="NC_019780.1"/>
</dbReference>
<dbReference type="eggNOG" id="COG0419">
    <property type="taxonomic scope" value="Bacteria"/>
</dbReference>
<dbReference type="Gene3D" id="1.10.287.510">
    <property type="entry name" value="Helix hairpin bin"/>
    <property type="match status" value="1"/>
</dbReference>
<dbReference type="GO" id="GO:0005524">
    <property type="term" value="F:ATP binding"/>
    <property type="evidence" value="ECO:0007669"/>
    <property type="project" value="UniProtKB-KW"/>
</dbReference>
<evidence type="ECO:0000256" key="13">
    <source>
        <dbReference type="SAM" id="Coils"/>
    </source>
</evidence>
<evidence type="ECO:0000256" key="11">
    <source>
        <dbReference type="ARBA" id="ARBA00023204"/>
    </source>
</evidence>
<organism evidence="15 16">
    <name type="scientific">Dactylococcopsis salina (strain PCC 8305)</name>
    <name type="common">Myxobactron salinum</name>
    <dbReference type="NCBI Taxonomy" id="13035"/>
    <lineage>
        <taxon>Bacteria</taxon>
        <taxon>Bacillati</taxon>
        <taxon>Cyanobacteriota</taxon>
        <taxon>Cyanophyceae</taxon>
        <taxon>Nodosilineales</taxon>
        <taxon>Cymatolegaceae</taxon>
        <taxon>Dactylococcopsis</taxon>
    </lineage>
</organism>
<feature type="domain" description="Zinc-hook" evidence="14">
    <location>
        <begin position="454"/>
        <end position="551"/>
    </location>
</feature>
<feature type="coiled-coil region" evidence="13">
    <location>
        <begin position="724"/>
        <end position="834"/>
    </location>
</feature>
<dbReference type="Pfam" id="PF04423">
    <property type="entry name" value="Rad50_zn_hook"/>
    <property type="match status" value="1"/>
</dbReference>
<accession>K9YTA6</accession>
<dbReference type="PANTHER" id="PTHR32114:SF2">
    <property type="entry name" value="ABC TRANSPORTER ABCH.3"/>
    <property type="match status" value="1"/>
</dbReference>
<keyword evidence="5" id="KW-0547">Nucleotide-binding</keyword>
<dbReference type="STRING" id="13035.Dacsa_0982"/>
<evidence type="ECO:0000259" key="14">
    <source>
        <dbReference type="PROSITE" id="PS51131"/>
    </source>
</evidence>
<protein>
    <recommendedName>
        <fullName evidence="3">Nuclease SbcCD subunit C</fullName>
    </recommendedName>
</protein>
<dbReference type="Pfam" id="PF13558">
    <property type="entry name" value="SbcC_Walker_B"/>
    <property type="match status" value="1"/>
</dbReference>
<feature type="coiled-coil region" evidence="13">
    <location>
        <begin position="536"/>
        <end position="689"/>
    </location>
</feature>
<keyword evidence="6" id="KW-0227">DNA damage</keyword>
<dbReference type="Proteomes" id="UP000010482">
    <property type="component" value="Chromosome"/>
</dbReference>
<reference evidence="15" key="1">
    <citation type="submission" date="2012-04" db="EMBL/GenBank/DDBJ databases">
        <title>Finished genome of Dactylococcopsis salina PCC 8305.</title>
        <authorList>
            <consortium name="US DOE Joint Genome Institute"/>
            <person name="Gugger M."/>
            <person name="Coursin T."/>
            <person name="Rippka R."/>
            <person name="Tandeau De Marsac N."/>
            <person name="Huntemann M."/>
            <person name="Wei C.-L."/>
            <person name="Han J."/>
            <person name="Detter J.C."/>
            <person name="Han C."/>
            <person name="Tapia R."/>
            <person name="Daligault H."/>
            <person name="Chen A."/>
            <person name="Krypides N."/>
            <person name="Mavromatis K."/>
            <person name="Markowitz V."/>
            <person name="Szeto E."/>
            <person name="Ivanova N."/>
            <person name="Ovchinnikova G."/>
            <person name="Pagani I."/>
            <person name="Pati A."/>
            <person name="Goodwin L."/>
            <person name="Peters L."/>
            <person name="Pitluck S."/>
            <person name="Woyke T."/>
            <person name="Kerfeld C."/>
        </authorList>
    </citation>
    <scope>NUCLEOTIDE SEQUENCE [LARGE SCALE GENOMIC DNA]</scope>
    <source>
        <strain evidence="15">PCC 8305</strain>
    </source>
</reference>
<dbReference type="GO" id="GO:0006302">
    <property type="term" value="P:double-strand break repair"/>
    <property type="evidence" value="ECO:0007669"/>
    <property type="project" value="InterPro"/>
</dbReference>
<dbReference type="GO" id="GO:0016887">
    <property type="term" value="F:ATP hydrolysis activity"/>
    <property type="evidence" value="ECO:0007669"/>
    <property type="project" value="InterPro"/>
</dbReference>
<sequence>MIPQQLILSNFLSYQQANLDFTGLHTACICGANGAGKSSLLEAITWVLWGKTRATSDEEVINSTAKEAQVDFRFQYNGDTYRVLRSRKKGQSASLELQVQNSNDQFQSLTAKGVKATQKKINELLKLDYDTFINSAYLRQGRADEFMLRSPSQRKDVLAELLKLDQYQTLAEDAKGISRTLKGQTDQLEQSLAPTEQELEQKKTIQQQLETINQNYQQLQSTQEKDQAQFQQLQTLDSQRQTKQEQVNWYQQQDQTFSKECEKLREQQSKLETSLSQISQLLEQESLINQNYQQYLDLQKEQETLSEKFQTYQDLQQQRQQIQQQQQATINQLKLQQQRLETELENLQTEEQATQKILQQSDEINQALNALKKARQRLKELDQLQQEVSPLIQRRQTLQVEIEREAARRKARLEQIESNQQELQQELAKFPDRETEYNTIQEKLEALKKKQNYSQRIQEKRQQQQSIQERLKQEEKNYEKQLADLVKKLELLQNPQASCPLCERPLDTEHKQRVTAKTNREYETIQTEKETIWEDLAKSKRELDKYTQEYEAISEELAEYDHLVSRSGQLESYFDEVCDLHEKISNLKQEKREIENALETQNYAETYQTELQNIEQRLGEINYDEKTHAVAREKVDNLRYADRKGEQLEEAKKQVKRINERKPVLETKLKEVQQKITDAEREETEKLQNIDQAITDLGYTRSRHNEIITAIKEKQNSQLQYQKLQQAKADYPQKQQELTEVKESLASKEQEKANCQQQLENLTAELAKITDVREEMEKLKAKIQQQRQQLDQLISEKGKLEQKLNYLEELKAKYQNAKEELKTLKRKQTIYNELSQAFGKNGIQALMIENVLPQLEAQTNRILTRLTGNQLHVQFLTQKAGKGRSKKQAKLIDTLDIIIADTQGTRAYETYSGGEGFRINFAIRLALAKLLAQRAGTALQLLIIDEGFGTQDAEGCERLISSINAIAPEFSCILAVTHMPQFKEAFQHRIEVTKTADGSQISVFS</sequence>
<evidence type="ECO:0000256" key="10">
    <source>
        <dbReference type="ARBA" id="ARBA00023054"/>
    </source>
</evidence>
<keyword evidence="10 13" id="KW-0175">Coiled coil</keyword>
<comment type="similarity">
    <text evidence="1">Belongs to the SMC family. SbcC subfamily.</text>
</comment>
<dbReference type="SUPFAM" id="SSF52540">
    <property type="entry name" value="P-loop containing nucleoside triphosphate hydrolases"/>
    <property type="match status" value="2"/>
</dbReference>
<evidence type="ECO:0000256" key="12">
    <source>
        <dbReference type="PROSITE-ProRule" id="PRU00471"/>
    </source>
</evidence>
<keyword evidence="15" id="KW-0540">Nuclease</keyword>
<dbReference type="PANTHER" id="PTHR32114">
    <property type="entry name" value="ABC TRANSPORTER ABCH.3"/>
    <property type="match status" value="1"/>
</dbReference>
<evidence type="ECO:0000256" key="7">
    <source>
        <dbReference type="ARBA" id="ARBA00022801"/>
    </source>
</evidence>
<feature type="coiled-coil region" evidence="13">
    <location>
        <begin position="195"/>
        <end position="229"/>
    </location>
</feature>
<dbReference type="EMBL" id="CP003944">
    <property type="protein sequence ID" value="AFZ49707.1"/>
    <property type="molecule type" value="Genomic_DNA"/>
</dbReference>
<dbReference type="Gene3D" id="3.40.50.300">
    <property type="entry name" value="P-loop containing nucleotide triphosphate hydrolases"/>
    <property type="match status" value="2"/>
</dbReference>
<dbReference type="InterPro" id="IPR038729">
    <property type="entry name" value="Rad50/SbcC_AAA"/>
</dbReference>
<feature type="coiled-coil region" evidence="13">
    <location>
        <begin position="261"/>
        <end position="488"/>
    </location>
</feature>
<dbReference type="InterPro" id="IPR013134">
    <property type="entry name" value="Zn_hook_RAD50"/>
</dbReference>
<keyword evidence="9" id="KW-0067">ATP-binding</keyword>
<dbReference type="PATRIC" id="fig|13035.3.peg.1102"/>
<dbReference type="InterPro" id="IPR027417">
    <property type="entry name" value="P-loop_NTPase"/>
</dbReference>
<evidence type="ECO:0000256" key="8">
    <source>
        <dbReference type="ARBA" id="ARBA00022833"/>
    </source>
</evidence>
<dbReference type="InterPro" id="IPR004592">
    <property type="entry name" value="SbcC_gammaproteobac_type"/>
</dbReference>
<comment type="subunit">
    <text evidence="2">Heterodimer of SbcC and SbcD.</text>
</comment>
<keyword evidence="11" id="KW-0234">DNA repair</keyword>
<dbReference type="OrthoDB" id="9795626at2"/>
<dbReference type="GO" id="GO:0046872">
    <property type="term" value="F:metal ion binding"/>
    <property type="evidence" value="ECO:0007669"/>
    <property type="project" value="UniProtKB-UniRule"/>
</dbReference>
<dbReference type="AlphaFoldDB" id="K9YTA6"/>
<dbReference type="PROSITE" id="PS51131">
    <property type="entry name" value="ZN_HOOK"/>
    <property type="match status" value="1"/>
</dbReference>
<evidence type="ECO:0000256" key="4">
    <source>
        <dbReference type="ARBA" id="ARBA00022723"/>
    </source>
</evidence>
<evidence type="ECO:0000256" key="3">
    <source>
        <dbReference type="ARBA" id="ARBA00013368"/>
    </source>
</evidence>
<keyword evidence="16" id="KW-1185">Reference proteome</keyword>
<keyword evidence="7" id="KW-0378">Hydrolase</keyword>
<feature type="binding site" evidence="12">
    <location>
        <position position="502"/>
    </location>
    <ligand>
        <name>Zn(2+)</name>
        <dbReference type="ChEBI" id="CHEBI:29105"/>
    </ligand>
</feature>
<dbReference type="GO" id="GO:0004527">
    <property type="term" value="F:exonuclease activity"/>
    <property type="evidence" value="ECO:0007669"/>
    <property type="project" value="UniProtKB-KW"/>
</dbReference>
<evidence type="ECO:0000256" key="6">
    <source>
        <dbReference type="ARBA" id="ARBA00022763"/>
    </source>
</evidence>
<dbReference type="SUPFAM" id="SSF75712">
    <property type="entry name" value="Rad50 coiled-coil Zn hook"/>
    <property type="match status" value="1"/>
</dbReference>